<feature type="compositionally biased region" description="Basic and acidic residues" evidence="1">
    <location>
        <begin position="46"/>
        <end position="56"/>
    </location>
</feature>
<gene>
    <name evidence="3" type="ORF">EBQ10_10720</name>
</gene>
<feature type="signal peptide" evidence="2">
    <location>
        <begin position="1"/>
        <end position="22"/>
    </location>
</feature>
<feature type="region of interest" description="Disordered" evidence="1">
    <location>
        <begin position="25"/>
        <end position="56"/>
    </location>
</feature>
<evidence type="ECO:0000313" key="3">
    <source>
        <dbReference type="EMBL" id="AZR07708.1"/>
    </source>
</evidence>
<feature type="compositionally biased region" description="Low complexity" evidence="1">
    <location>
        <begin position="30"/>
        <end position="43"/>
    </location>
</feature>
<reference evidence="3 4" key="1">
    <citation type="submission" date="2018-11" db="EMBL/GenBank/DDBJ databases">
        <title>Multidrug-resistant genes are associated with an 42-kb island TGI1 carrying a complex class 1 integron in a Trueperella pyogenes.</title>
        <authorList>
            <person name="Dong W."/>
        </authorList>
    </citation>
    <scope>NUCLEOTIDE SEQUENCE [LARGE SCALE GENOMIC DNA]</scope>
    <source>
        <strain evidence="3 4">TP4</strain>
    </source>
</reference>
<proteinExistence type="predicted"/>
<dbReference type="Proteomes" id="UP000275951">
    <property type="component" value="Chromosome"/>
</dbReference>
<protein>
    <recommendedName>
        <fullName evidence="5">DUF1795 domain-containing protein</fullName>
    </recommendedName>
</protein>
<dbReference type="PROSITE" id="PS51257">
    <property type="entry name" value="PROKAR_LIPOPROTEIN"/>
    <property type="match status" value="1"/>
</dbReference>
<evidence type="ECO:0000256" key="1">
    <source>
        <dbReference type="SAM" id="MobiDB-lite"/>
    </source>
</evidence>
<organism evidence="3 4">
    <name type="scientific">Trueperella pyogenes</name>
    <dbReference type="NCBI Taxonomy" id="1661"/>
    <lineage>
        <taxon>Bacteria</taxon>
        <taxon>Bacillati</taxon>
        <taxon>Actinomycetota</taxon>
        <taxon>Actinomycetes</taxon>
        <taxon>Actinomycetales</taxon>
        <taxon>Actinomycetaceae</taxon>
        <taxon>Trueperella</taxon>
    </lineage>
</organism>
<feature type="chain" id="PRO_5039077968" description="DUF1795 domain-containing protein" evidence="2">
    <location>
        <begin position="23"/>
        <end position="198"/>
    </location>
</feature>
<accession>A0A3S9QP04</accession>
<dbReference type="RefSeq" id="WP_108725983.1">
    <property type="nucleotide sequence ID" value="NZ_CP029001.1"/>
</dbReference>
<keyword evidence="2" id="KW-0732">Signal</keyword>
<dbReference type="AlphaFoldDB" id="A0A3S9QP04"/>
<evidence type="ECO:0000256" key="2">
    <source>
        <dbReference type="SAM" id="SignalP"/>
    </source>
</evidence>
<evidence type="ECO:0008006" key="5">
    <source>
        <dbReference type="Google" id="ProtNLM"/>
    </source>
</evidence>
<name>A0A3S9QP04_9ACTO</name>
<evidence type="ECO:0000313" key="4">
    <source>
        <dbReference type="Proteomes" id="UP000275951"/>
    </source>
</evidence>
<sequence>MRKLGAVILIALLSGCSAVSGAGATQSAETQTTPSATLTETTPEPTPDRSDEPSDMTSHIDAENVIYRMAAGKLTLTAPGVWTQTRQSTRAFPLALANAERTARIVVGEVGAASLTPSMDAYANLLTERLGLGKKEIVYLGEKRLGARTVPTFRIATGSYKARIFLVTANDTLYEVTARGADEPSLDAALGVLASISL</sequence>
<dbReference type="EMBL" id="CP033905">
    <property type="protein sequence ID" value="AZR07708.1"/>
    <property type="molecule type" value="Genomic_DNA"/>
</dbReference>